<name>A0A1G8AB18_9ACTN</name>
<dbReference type="STRING" id="504805.SAMN05421505_11286"/>
<proteinExistence type="predicted"/>
<dbReference type="Proteomes" id="UP000198923">
    <property type="component" value="Unassembled WGS sequence"/>
</dbReference>
<dbReference type="AlphaFoldDB" id="A0A1G8AB18"/>
<reference evidence="1 2" key="1">
    <citation type="submission" date="2016-10" db="EMBL/GenBank/DDBJ databases">
        <authorList>
            <person name="de Groot N.N."/>
        </authorList>
    </citation>
    <scope>NUCLEOTIDE SEQUENCE [LARGE SCALE GENOMIC DNA]</scope>
    <source>
        <strain evidence="1 2">CPCC 201354</strain>
    </source>
</reference>
<protein>
    <submittedName>
        <fullName evidence="1">Uncharacterized protein</fullName>
    </submittedName>
</protein>
<dbReference type="EMBL" id="FNCN01000012">
    <property type="protein sequence ID" value="SDH18132.1"/>
    <property type="molecule type" value="Genomic_DNA"/>
</dbReference>
<gene>
    <name evidence="1" type="ORF">SAMN05421505_11286</name>
</gene>
<sequence length="76" mass="8625">MRNDSTDALWKIFAEELENAKAAAKAVDPYKALAVEAAKLRDAMKEEGFDLFDAERVAINFAQKMMEREIAIMKPF</sequence>
<organism evidence="1 2">
    <name type="scientific">Sinosporangium album</name>
    <dbReference type="NCBI Taxonomy" id="504805"/>
    <lineage>
        <taxon>Bacteria</taxon>
        <taxon>Bacillati</taxon>
        <taxon>Actinomycetota</taxon>
        <taxon>Actinomycetes</taxon>
        <taxon>Streptosporangiales</taxon>
        <taxon>Streptosporangiaceae</taxon>
        <taxon>Sinosporangium</taxon>
    </lineage>
</organism>
<dbReference type="RefSeq" id="WP_093171021.1">
    <property type="nucleotide sequence ID" value="NZ_FNCN01000012.1"/>
</dbReference>
<accession>A0A1G8AB18</accession>
<evidence type="ECO:0000313" key="1">
    <source>
        <dbReference type="EMBL" id="SDH18132.1"/>
    </source>
</evidence>
<evidence type="ECO:0000313" key="2">
    <source>
        <dbReference type="Proteomes" id="UP000198923"/>
    </source>
</evidence>
<keyword evidence="2" id="KW-1185">Reference proteome</keyword>